<gene>
    <name evidence="1" type="ORF">C453_01740</name>
</gene>
<name>M0HWZ9_HALEO</name>
<comment type="caution">
    <text evidence="1">The sequence shown here is derived from an EMBL/GenBank/DDBJ whole genome shotgun (WGS) entry which is preliminary data.</text>
</comment>
<organism evidence="1 2">
    <name type="scientific">Haloferax elongans ATCC BAA-1513</name>
    <dbReference type="NCBI Taxonomy" id="1230453"/>
    <lineage>
        <taxon>Archaea</taxon>
        <taxon>Methanobacteriati</taxon>
        <taxon>Methanobacteriota</taxon>
        <taxon>Stenosarchaea group</taxon>
        <taxon>Halobacteria</taxon>
        <taxon>Halobacteriales</taxon>
        <taxon>Haloferacaceae</taxon>
        <taxon>Haloferax</taxon>
    </lineage>
</organism>
<evidence type="ECO:0000313" key="2">
    <source>
        <dbReference type="Proteomes" id="UP000011612"/>
    </source>
</evidence>
<sequence>MSAPVGTTRDSKELDQGIATFLVVILEPYIKSATEMTKEFIQHAWHAFDELGDLFEIHEEPYLVQIPTRSSLYIIRF</sequence>
<proteinExistence type="predicted"/>
<dbReference type="AlphaFoldDB" id="M0HWZ9"/>
<dbReference type="EMBL" id="AOLK01000007">
    <property type="protein sequence ID" value="ELZ88258.1"/>
    <property type="molecule type" value="Genomic_DNA"/>
</dbReference>
<keyword evidence="2" id="KW-1185">Reference proteome</keyword>
<evidence type="ECO:0000313" key="1">
    <source>
        <dbReference type="EMBL" id="ELZ88258.1"/>
    </source>
</evidence>
<reference evidence="1 2" key="1">
    <citation type="journal article" date="2014" name="PLoS Genet.">
        <title>Phylogenetically driven sequencing of extremely halophilic archaea reveals strategies for static and dynamic osmo-response.</title>
        <authorList>
            <person name="Becker E.A."/>
            <person name="Seitzer P.M."/>
            <person name="Tritt A."/>
            <person name="Larsen D."/>
            <person name="Krusor M."/>
            <person name="Yao A.I."/>
            <person name="Wu D."/>
            <person name="Madern D."/>
            <person name="Eisen J.A."/>
            <person name="Darling A.E."/>
            <person name="Facciotti M.T."/>
        </authorList>
    </citation>
    <scope>NUCLEOTIDE SEQUENCE [LARGE SCALE GENOMIC DNA]</scope>
    <source>
        <strain evidence="1 2">ATCC BAA-1513</strain>
    </source>
</reference>
<dbReference type="Proteomes" id="UP000011612">
    <property type="component" value="Unassembled WGS sequence"/>
</dbReference>
<accession>M0HWZ9</accession>
<protein>
    <submittedName>
        <fullName evidence="1">Uncharacterized protein</fullName>
    </submittedName>
</protein>